<dbReference type="KEGG" id="pbas:SMSP2_01326"/>
<dbReference type="OrthoDB" id="9806656at2"/>
<dbReference type="STRING" id="1851148.SMSP2_01326"/>
<evidence type="ECO:0000259" key="1">
    <source>
        <dbReference type="Pfam" id="PF01208"/>
    </source>
</evidence>
<keyword evidence="2" id="KW-0808">Transferase</keyword>
<protein>
    <submittedName>
        <fullName evidence="2">Methylcobalamin:coenzyme M methyltransferase</fullName>
    </submittedName>
</protein>
<dbReference type="AlphaFoldDB" id="A0A1Q2MFD7"/>
<keyword evidence="3" id="KW-1185">Reference proteome</keyword>
<dbReference type="InterPro" id="IPR038071">
    <property type="entry name" value="UROD/MetE-like_sf"/>
</dbReference>
<dbReference type="RefSeq" id="WP_146683189.1">
    <property type="nucleotide sequence ID" value="NZ_CP019646.1"/>
</dbReference>
<sequence length="339" mass="37357">MNSRELLNRKLAGEKVERLLFCPAVYEHKARLINSSPSIIAQDVDRLAEALAAEYETYRPDVLTVGVDIYNVEAQSLGAEVVFSDSMDEVPNLRQRILEKPDFSKLPKVNEALEKGRIRMFVEAARRVSKMFGSEVHVRGGLSGPYSIAASLMGIEPLIMASFTDPESLADLLDHCSGLAFEFGRLYIEAGCGVCLFDSQAVPPLLSPDMFRKMILPHVKKLFRDYKASGADLIEYVTGGDTTAISGELFETGADIILSDFSSDMRVFIKKSQRYNTLIRRNISPISIEAGIDAADEEIRAVKTAASENNNIIAGTGVLSCNVSPDNIIKTRKILLDEE</sequence>
<name>A0A1Q2MFD7_9BACT</name>
<dbReference type="Pfam" id="PF01208">
    <property type="entry name" value="URO-D"/>
    <property type="match status" value="1"/>
</dbReference>
<dbReference type="PANTHER" id="PTHR47099">
    <property type="entry name" value="METHYLCOBAMIDE:COM METHYLTRANSFERASE MTBA"/>
    <property type="match status" value="1"/>
</dbReference>
<dbReference type="PANTHER" id="PTHR47099:SF1">
    <property type="entry name" value="METHYLCOBAMIDE:COM METHYLTRANSFERASE MTBA"/>
    <property type="match status" value="1"/>
</dbReference>
<dbReference type="Gene3D" id="3.20.20.210">
    <property type="match status" value="1"/>
</dbReference>
<dbReference type="GO" id="GO:0006779">
    <property type="term" value="P:porphyrin-containing compound biosynthetic process"/>
    <property type="evidence" value="ECO:0007669"/>
    <property type="project" value="InterPro"/>
</dbReference>
<dbReference type="InterPro" id="IPR000257">
    <property type="entry name" value="Uroporphyrinogen_deCOase"/>
</dbReference>
<reference evidence="3" key="1">
    <citation type="submission" date="2017-02" db="EMBL/GenBank/DDBJ databases">
        <title>Comparative genomics and description of representatives of a novel lineage of planctomycetes thriving in anoxic sediments.</title>
        <authorList>
            <person name="Spring S."/>
            <person name="Bunk B."/>
            <person name="Sproer C."/>
        </authorList>
    </citation>
    <scope>NUCLEOTIDE SEQUENCE [LARGE SCALE GENOMIC DNA]</scope>
    <source>
        <strain evidence="3">SM-Chi-D1</strain>
    </source>
</reference>
<organism evidence="2 3">
    <name type="scientific">Limihaloglobus sulfuriphilus</name>
    <dbReference type="NCBI Taxonomy" id="1851148"/>
    <lineage>
        <taxon>Bacteria</taxon>
        <taxon>Pseudomonadati</taxon>
        <taxon>Planctomycetota</taxon>
        <taxon>Phycisphaerae</taxon>
        <taxon>Sedimentisphaerales</taxon>
        <taxon>Sedimentisphaeraceae</taxon>
        <taxon>Limihaloglobus</taxon>
    </lineage>
</organism>
<dbReference type="EMBL" id="CP019646">
    <property type="protein sequence ID" value="AQQ70962.1"/>
    <property type="molecule type" value="Genomic_DNA"/>
</dbReference>
<evidence type="ECO:0000313" key="3">
    <source>
        <dbReference type="Proteomes" id="UP000188181"/>
    </source>
</evidence>
<dbReference type="Proteomes" id="UP000188181">
    <property type="component" value="Chromosome"/>
</dbReference>
<dbReference type="InterPro" id="IPR052024">
    <property type="entry name" value="Methanogen_methyltrans"/>
</dbReference>
<gene>
    <name evidence="2" type="ORF">SMSP2_01326</name>
</gene>
<dbReference type="SUPFAM" id="SSF51726">
    <property type="entry name" value="UROD/MetE-like"/>
    <property type="match status" value="1"/>
</dbReference>
<keyword evidence="2" id="KW-0489">Methyltransferase</keyword>
<proteinExistence type="predicted"/>
<accession>A0A1Q2MFD7</accession>
<dbReference type="GO" id="GO:0004853">
    <property type="term" value="F:uroporphyrinogen decarboxylase activity"/>
    <property type="evidence" value="ECO:0007669"/>
    <property type="project" value="InterPro"/>
</dbReference>
<evidence type="ECO:0000313" key="2">
    <source>
        <dbReference type="EMBL" id="AQQ70962.1"/>
    </source>
</evidence>
<feature type="domain" description="Uroporphyrinogen decarboxylase (URO-D)" evidence="1">
    <location>
        <begin position="3"/>
        <end position="325"/>
    </location>
</feature>
<dbReference type="GO" id="GO:0008168">
    <property type="term" value="F:methyltransferase activity"/>
    <property type="evidence" value="ECO:0007669"/>
    <property type="project" value="UniProtKB-KW"/>
</dbReference>
<dbReference type="GO" id="GO:0032259">
    <property type="term" value="P:methylation"/>
    <property type="evidence" value="ECO:0007669"/>
    <property type="project" value="UniProtKB-KW"/>
</dbReference>